<dbReference type="PANTHER" id="PTHR43326">
    <property type="entry name" value="METHIONYL-TRNA SYNTHETASE"/>
    <property type="match status" value="1"/>
</dbReference>
<evidence type="ECO:0000256" key="1">
    <source>
        <dbReference type="ARBA" id="ARBA00012838"/>
    </source>
</evidence>
<dbReference type="CDD" id="cd00814">
    <property type="entry name" value="MetRS_core"/>
    <property type="match status" value="1"/>
</dbReference>
<name>A0A1G2F0D9_9BACT</name>
<keyword evidence="6 8" id="KW-0030">Aminoacyl-tRNA synthetase</keyword>
<keyword evidence="2 8" id="KW-0436">Ligase</keyword>
<feature type="domain" description="Methionyl/Leucyl tRNA synthetase" evidence="9">
    <location>
        <begin position="145"/>
        <end position="365"/>
    </location>
</feature>
<dbReference type="SUPFAM" id="SSF52374">
    <property type="entry name" value="Nucleotidylyl transferase"/>
    <property type="match status" value="1"/>
</dbReference>
<dbReference type="InterPro" id="IPR015413">
    <property type="entry name" value="Methionyl/Leucyl_tRNA_Synth"/>
</dbReference>
<dbReference type="InterPro" id="IPR033911">
    <property type="entry name" value="MetRS_core"/>
</dbReference>
<evidence type="ECO:0000256" key="3">
    <source>
        <dbReference type="ARBA" id="ARBA00022741"/>
    </source>
</evidence>
<dbReference type="Pfam" id="PF09334">
    <property type="entry name" value="tRNA-synt_1g"/>
    <property type="match status" value="2"/>
</dbReference>
<comment type="caution">
    <text evidence="10">The sequence shown here is derived from an EMBL/GenBank/DDBJ whole genome shotgun (WGS) entry which is preliminary data.</text>
</comment>
<dbReference type="EMBL" id="MHMS01000025">
    <property type="protein sequence ID" value="OGZ31519.1"/>
    <property type="molecule type" value="Genomic_DNA"/>
</dbReference>
<dbReference type="Gene3D" id="2.170.220.10">
    <property type="match status" value="1"/>
</dbReference>
<keyword evidence="3 8" id="KW-0547">Nucleotide-binding</keyword>
<dbReference type="Proteomes" id="UP000176787">
    <property type="component" value="Unassembled WGS sequence"/>
</dbReference>
<dbReference type="InterPro" id="IPR023457">
    <property type="entry name" value="Met-tRNA_synth_2"/>
</dbReference>
<dbReference type="InterPro" id="IPR014729">
    <property type="entry name" value="Rossmann-like_a/b/a_fold"/>
</dbReference>
<dbReference type="GO" id="GO:0004825">
    <property type="term" value="F:methionine-tRNA ligase activity"/>
    <property type="evidence" value="ECO:0007669"/>
    <property type="project" value="UniProtKB-EC"/>
</dbReference>
<evidence type="ECO:0000256" key="4">
    <source>
        <dbReference type="ARBA" id="ARBA00022840"/>
    </source>
</evidence>
<keyword evidence="4 8" id="KW-0067">ATP-binding</keyword>
<dbReference type="InterPro" id="IPR014758">
    <property type="entry name" value="Met-tRNA_synth"/>
</dbReference>
<feature type="non-terminal residue" evidence="10">
    <location>
        <position position="438"/>
    </location>
</feature>
<comment type="similarity">
    <text evidence="8">Belongs to the class-I aminoacyl-tRNA synthetase family.</text>
</comment>
<protein>
    <recommendedName>
        <fullName evidence="1">methionine--tRNA ligase</fullName>
        <ecNumber evidence="1">6.1.1.10</ecNumber>
    </recommendedName>
</protein>
<evidence type="ECO:0000256" key="7">
    <source>
        <dbReference type="ARBA" id="ARBA00047364"/>
    </source>
</evidence>
<dbReference type="Gene3D" id="1.10.730.10">
    <property type="entry name" value="Isoleucyl-tRNA Synthetase, Domain 1"/>
    <property type="match status" value="1"/>
</dbReference>
<dbReference type="PANTHER" id="PTHR43326:SF1">
    <property type="entry name" value="METHIONINE--TRNA LIGASE, MITOCHONDRIAL"/>
    <property type="match status" value="1"/>
</dbReference>
<evidence type="ECO:0000259" key="9">
    <source>
        <dbReference type="Pfam" id="PF09334"/>
    </source>
</evidence>
<dbReference type="NCBIfam" id="TIGR00398">
    <property type="entry name" value="metG"/>
    <property type="match status" value="1"/>
</dbReference>
<evidence type="ECO:0000256" key="8">
    <source>
        <dbReference type="RuleBase" id="RU363039"/>
    </source>
</evidence>
<dbReference type="EC" id="6.1.1.10" evidence="1"/>
<evidence type="ECO:0000256" key="6">
    <source>
        <dbReference type="ARBA" id="ARBA00023146"/>
    </source>
</evidence>
<evidence type="ECO:0000313" key="10">
    <source>
        <dbReference type="EMBL" id="OGZ31519.1"/>
    </source>
</evidence>
<dbReference type="AlphaFoldDB" id="A0A1G2F0D9"/>
<organism evidence="10 11">
    <name type="scientific">Candidatus Niyogibacteria bacterium RIFCSPLOWO2_12_FULL_41_13</name>
    <dbReference type="NCBI Taxonomy" id="1801726"/>
    <lineage>
        <taxon>Bacteria</taxon>
        <taxon>Candidatus Niyogiibacteriota</taxon>
    </lineage>
</organism>
<dbReference type="FunFam" id="2.170.220.10:FF:000001">
    <property type="entry name" value="methionine--tRNA ligase, mitochondrial"/>
    <property type="match status" value="1"/>
</dbReference>
<comment type="catalytic activity">
    <reaction evidence="7">
        <text>tRNA(Met) + L-methionine + ATP = L-methionyl-tRNA(Met) + AMP + diphosphate</text>
        <dbReference type="Rhea" id="RHEA:13481"/>
        <dbReference type="Rhea" id="RHEA-COMP:9667"/>
        <dbReference type="Rhea" id="RHEA-COMP:9698"/>
        <dbReference type="ChEBI" id="CHEBI:30616"/>
        <dbReference type="ChEBI" id="CHEBI:33019"/>
        <dbReference type="ChEBI" id="CHEBI:57844"/>
        <dbReference type="ChEBI" id="CHEBI:78442"/>
        <dbReference type="ChEBI" id="CHEBI:78530"/>
        <dbReference type="ChEBI" id="CHEBI:456215"/>
        <dbReference type="EC" id="6.1.1.10"/>
    </reaction>
</comment>
<gene>
    <name evidence="10" type="ORF">A3H02_02305</name>
</gene>
<accession>A0A1G2F0D9</accession>
<evidence type="ECO:0000256" key="5">
    <source>
        <dbReference type="ARBA" id="ARBA00022917"/>
    </source>
</evidence>
<evidence type="ECO:0000256" key="2">
    <source>
        <dbReference type="ARBA" id="ARBA00022598"/>
    </source>
</evidence>
<feature type="domain" description="Methionyl/Leucyl tRNA synthetase" evidence="9">
    <location>
        <begin position="8"/>
        <end position="140"/>
    </location>
</feature>
<evidence type="ECO:0000313" key="11">
    <source>
        <dbReference type="Proteomes" id="UP000176787"/>
    </source>
</evidence>
<dbReference type="PRINTS" id="PR01041">
    <property type="entry name" value="TRNASYNTHMET"/>
</dbReference>
<dbReference type="GO" id="GO:0005524">
    <property type="term" value="F:ATP binding"/>
    <property type="evidence" value="ECO:0007669"/>
    <property type="project" value="UniProtKB-KW"/>
</dbReference>
<dbReference type="GO" id="GO:0006431">
    <property type="term" value="P:methionyl-tRNA aminoacylation"/>
    <property type="evidence" value="ECO:0007669"/>
    <property type="project" value="InterPro"/>
</dbReference>
<sequence>MSKKEKFYITTSIVYVNAAPHLGYALELVQADVIARYNRLLKKDVYFLTGTDEHGAKITKAAKEVGKNTEDFVNENSAKSKILVEKLNISNDDFIRTSDRVRHFPAVQEIWKRLAKNGDIYKKPYKGLYCLGHEAFVTEKDFDENGRCLIHETRPELIEEENYFFRLSRYQEQLKNLIEKNELKIIPETRKNEILSFIGEGLEDLSVSRPAKDIGWGVPVPGDSAQTIYVWFDALCSYISALGFAVKDSSKFNKFWPADLHIIGKDILRFHAIIWPAMLISAGLPLPKQIFVHGFVTVGAKKMSKTIGNIADPFPLIEEYGEDALRSYLIKEIPVFDDGDYTEEKFKNFYNGNLAKGLGNLVSRVSAMSGQYFNGIIPKPSDNALSAVPLKKHLFSNKESRQSIESMTLNQFINDKIIPEYQKAFSRYQLNEALNVGF</sequence>
<keyword evidence="5 8" id="KW-0648">Protein biosynthesis</keyword>
<reference evidence="10 11" key="1">
    <citation type="journal article" date="2016" name="Nat. Commun.">
        <title>Thousands of microbial genomes shed light on interconnected biogeochemical processes in an aquifer system.</title>
        <authorList>
            <person name="Anantharaman K."/>
            <person name="Brown C.T."/>
            <person name="Hug L.A."/>
            <person name="Sharon I."/>
            <person name="Castelle C.J."/>
            <person name="Probst A.J."/>
            <person name="Thomas B.C."/>
            <person name="Singh A."/>
            <person name="Wilkins M.J."/>
            <person name="Karaoz U."/>
            <person name="Brodie E.L."/>
            <person name="Williams K.H."/>
            <person name="Hubbard S.S."/>
            <person name="Banfield J.F."/>
        </authorList>
    </citation>
    <scope>NUCLEOTIDE SEQUENCE [LARGE SCALE GENOMIC DNA]</scope>
</reference>
<dbReference type="Gene3D" id="3.40.50.620">
    <property type="entry name" value="HUPs"/>
    <property type="match status" value="1"/>
</dbReference>
<proteinExistence type="inferred from homology"/>
<dbReference type="STRING" id="1801726.A3H02_02305"/>